<accession>A0A517XV28</accession>
<dbReference type="GO" id="GO:0016740">
    <property type="term" value="F:transferase activity"/>
    <property type="evidence" value="ECO:0007669"/>
    <property type="project" value="UniProtKB-KW"/>
</dbReference>
<feature type="region of interest" description="Disordered" evidence="2">
    <location>
        <begin position="227"/>
        <end position="254"/>
    </location>
</feature>
<gene>
    <name evidence="3" type="ORF">ETAA1_33140</name>
</gene>
<keyword evidence="4" id="KW-1185">Reference proteome</keyword>
<reference evidence="3 4" key="1">
    <citation type="submission" date="2019-02" db="EMBL/GenBank/DDBJ databases">
        <title>Deep-cultivation of Planctomycetes and their phenomic and genomic characterization uncovers novel biology.</title>
        <authorList>
            <person name="Wiegand S."/>
            <person name="Jogler M."/>
            <person name="Boedeker C."/>
            <person name="Pinto D."/>
            <person name="Vollmers J."/>
            <person name="Rivas-Marin E."/>
            <person name="Kohn T."/>
            <person name="Peeters S.H."/>
            <person name="Heuer A."/>
            <person name="Rast P."/>
            <person name="Oberbeckmann S."/>
            <person name="Bunk B."/>
            <person name="Jeske O."/>
            <person name="Meyerdierks A."/>
            <person name="Storesund J.E."/>
            <person name="Kallscheuer N."/>
            <person name="Luecker S."/>
            <person name="Lage O.M."/>
            <person name="Pohl T."/>
            <person name="Merkel B.J."/>
            <person name="Hornburger P."/>
            <person name="Mueller R.-W."/>
            <person name="Bruemmer F."/>
            <person name="Labrenz M."/>
            <person name="Spormann A.M."/>
            <person name="Op den Camp H."/>
            <person name="Overmann J."/>
            <person name="Amann R."/>
            <person name="Jetten M.S.M."/>
            <person name="Mascher T."/>
            <person name="Medema M.H."/>
            <person name="Devos D.P."/>
            <person name="Kaster A.-K."/>
            <person name="Ovreas L."/>
            <person name="Rohde M."/>
            <person name="Galperin M.Y."/>
            <person name="Jogler C."/>
        </authorList>
    </citation>
    <scope>NUCLEOTIDE SEQUENCE [LARGE SCALE GENOMIC DNA]</scope>
    <source>
        <strain evidence="3 4">ETA_A1</strain>
    </source>
</reference>
<keyword evidence="1" id="KW-0813">Transport</keyword>
<sequence>MRLRRVVAPVVTLVVLVAAGYAAFRTQDQWVPHVFPAKAAKGAGDGHGGGDDHAGHADHGARTDRVTLSEQAQKNLGLDVDQLTPQEYWRTMLVPGVVVDRPGESDRSVTSKVAGVVTAINARPGDTVKAGQPLFTIQLASEFLQSAQTDLVKTAKELEYAGIERDRVANLVKKGTTAEAELLKQQNVVDRLVAQLNGTRRQLQVFGLTPAQVTKVEKGEVITEVTVPAPGTAPAPPAKTEPPAPAKPEGSPEPPLLYEVQELKVALGEQVQAGQALCLLANHQRLFVEGRAFRSEADALAAAAEKKTPVKAEFADETPGAWPAQGPLTIHHLANQVDPATRTFGFYLPLENVPRTFERDGKTHFAWRYRPGQRVRLYLPVEKLVTLDPDGKTERLPFVLPAGAVAREGGEAFVFVQSGDTFRRKPVRVLYADRSDVVVANDGSVTEVEYVVRNQAAALNRAVKAQSAGGGGDPHAGHSHD</sequence>
<dbReference type="GO" id="GO:0060003">
    <property type="term" value="P:copper ion export"/>
    <property type="evidence" value="ECO:0007669"/>
    <property type="project" value="TreeGrafter"/>
</dbReference>
<evidence type="ECO:0000256" key="1">
    <source>
        <dbReference type="ARBA" id="ARBA00022448"/>
    </source>
</evidence>
<dbReference type="Proteomes" id="UP000319576">
    <property type="component" value="Chromosome"/>
</dbReference>
<evidence type="ECO:0000313" key="4">
    <source>
        <dbReference type="Proteomes" id="UP000319576"/>
    </source>
</evidence>
<dbReference type="SUPFAM" id="SSF111369">
    <property type="entry name" value="HlyD-like secretion proteins"/>
    <property type="match status" value="1"/>
</dbReference>
<dbReference type="OrthoDB" id="235102at2"/>
<dbReference type="RefSeq" id="WP_145240224.1">
    <property type="nucleotide sequence ID" value="NZ_CP036273.1"/>
</dbReference>
<proteinExistence type="predicted"/>
<feature type="compositionally biased region" description="Pro residues" evidence="2">
    <location>
        <begin position="231"/>
        <end position="254"/>
    </location>
</feature>
<feature type="compositionally biased region" description="Basic and acidic residues" evidence="2">
    <location>
        <begin position="48"/>
        <end position="63"/>
    </location>
</feature>
<dbReference type="AlphaFoldDB" id="A0A517XV28"/>
<keyword evidence="3" id="KW-0808">Transferase</keyword>
<dbReference type="GO" id="GO:0030313">
    <property type="term" value="C:cell envelope"/>
    <property type="evidence" value="ECO:0007669"/>
    <property type="project" value="TreeGrafter"/>
</dbReference>
<evidence type="ECO:0000256" key="2">
    <source>
        <dbReference type="SAM" id="MobiDB-lite"/>
    </source>
</evidence>
<organism evidence="3 4">
    <name type="scientific">Urbifossiella limnaea</name>
    <dbReference type="NCBI Taxonomy" id="2528023"/>
    <lineage>
        <taxon>Bacteria</taxon>
        <taxon>Pseudomonadati</taxon>
        <taxon>Planctomycetota</taxon>
        <taxon>Planctomycetia</taxon>
        <taxon>Gemmatales</taxon>
        <taxon>Gemmataceae</taxon>
        <taxon>Urbifossiella</taxon>
    </lineage>
</organism>
<dbReference type="PANTHER" id="PTHR30097">
    <property type="entry name" value="CATION EFFLUX SYSTEM PROTEIN CUSB"/>
    <property type="match status" value="1"/>
</dbReference>
<dbReference type="KEGG" id="uli:ETAA1_33140"/>
<dbReference type="GO" id="GO:0015679">
    <property type="term" value="P:plasma membrane copper ion transport"/>
    <property type="evidence" value="ECO:0007669"/>
    <property type="project" value="TreeGrafter"/>
</dbReference>
<protein>
    <submittedName>
        <fullName evidence="3">Dihydrolipoamide acetyltransferase</fullName>
    </submittedName>
</protein>
<dbReference type="InterPro" id="IPR051909">
    <property type="entry name" value="MFP_Cation_Efflux"/>
</dbReference>
<feature type="region of interest" description="Disordered" evidence="2">
    <location>
        <begin position="41"/>
        <end position="63"/>
    </location>
</feature>
<dbReference type="Gene3D" id="1.10.287.470">
    <property type="entry name" value="Helix hairpin bin"/>
    <property type="match status" value="1"/>
</dbReference>
<dbReference type="EMBL" id="CP036273">
    <property type="protein sequence ID" value="QDU21347.1"/>
    <property type="molecule type" value="Genomic_DNA"/>
</dbReference>
<evidence type="ECO:0000313" key="3">
    <source>
        <dbReference type="EMBL" id="QDU21347.1"/>
    </source>
</evidence>
<dbReference type="PANTHER" id="PTHR30097:SF4">
    <property type="entry name" value="SLR6042 PROTEIN"/>
    <property type="match status" value="1"/>
</dbReference>
<name>A0A517XV28_9BACT</name>
<dbReference type="Gene3D" id="2.40.50.100">
    <property type="match status" value="1"/>
</dbReference>